<comment type="caution">
    <text evidence="2">The sequence shown here is derived from an EMBL/GenBank/DDBJ whole genome shotgun (WGS) entry which is preliminary data.</text>
</comment>
<sequence length="68" mass="7457">MSTTLKKMSNALHNDQRGAGMVEYVLIIAGIALPLLAVIIWFWGDIWKWVVGGLDDVKDQADQAGEVS</sequence>
<name>A0A0F9WBF2_9ZZZZ</name>
<evidence type="ECO:0000256" key="1">
    <source>
        <dbReference type="SAM" id="Phobius"/>
    </source>
</evidence>
<evidence type="ECO:0008006" key="3">
    <source>
        <dbReference type="Google" id="ProtNLM"/>
    </source>
</evidence>
<organism evidence="2">
    <name type="scientific">marine sediment metagenome</name>
    <dbReference type="NCBI Taxonomy" id="412755"/>
    <lineage>
        <taxon>unclassified sequences</taxon>
        <taxon>metagenomes</taxon>
        <taxon>ecological metagenomes</taxon>
    </lineage>
</organism>
<keyword evidence="1" id="KW-0812">Transmembrane</keyword>
<protein>
    <recommendedName>
        <fullName evidence="3">Flp/Fap pilin component</fullName>
    </recommendedName>
</protein>
<gene>
    <name evidence="2" type="ORF">LCGC14_0302300</name>
</gene>
<feature type="transmembrane region" description="Helical" evidence="1">
    <location>
        <begin position="21"/>
        <end position="44"/>
    </location>
</feature>
<keyword evidence="1" id="KW-0472">Membrane</keyword>
<accession>A0A0F9WBF2</accession>
<dbReference type="EMBL" id="LAZR01000190">
    <property type="protein sequence ID" value="KKN83116.1"/>
    <property type="molecule type" value="Genomic_DNA"/>
</dbReference>
<dbReference type="AlphaFoldDB" id="A0A0F9WBF2"/>
<evidence type="ECO:0000313" key="2">
    <source>
        <dbReference type="EMBL" id="KKN83116.1"/>
    </source>
</evidence>
<reference evidence="2" key="1">
    <citation type="journal article" date="2015" name="Nature">
        <title>Complex archaea that bridge the gap between prokaryotes and eukaryotes.</title>
        <authorList>
            <person name="Spang A."/>
            <person name="Saw J.H."/>
            <person name="Jorgensen S.L."/>
            <person name="Zaremba-Niedzwiedzka K."/>
            <person name="Martijn J."/>
            <person name="Lind A.E."/>
            <person name="van Eijk R."/>
            <person name="Schleper C."/>
            <person name="Guy L."/>
            <person name="Ettema T.J."/>
        </authorList>
    </citation>
    <scope>NUCLEOTIDE SEQUENCE</scope>
</reference>
<keyword evidence="1" id="KW-1133">Transmembrane helix</keyword>
<proteinExistence type="predicted"/>